<reference evidence="3" key="1">
    <citation type="journal article" date="2019" name="Int. J. Syst. Evol. Microbiol.">
        <title>The Global Catalogue of Microorganisms (GCM) 10K type strain sequencing project: providing services to taxonomists for standard genome sequencing and annotation.</title>
        <authorList>
            <consortium name="The Broad Institute Genomics Platform"/>
            <consortium name="The Broad Institute Genome Sequencing Center for Infectious Disease"/>
            <person name="Wu L."/>
            <person name="Ma J."/>
        </authorList>
    </citation>
    <scope>NUCLEOTIDE SEQUENCE [LARGE SCALE GENOMIC DNA]</scope>
    <source>
        <strain evidence="3">JCM 17386</strain>
    </source>
</reference>
<sequence length="147" mass="17314">MFSFKTFSWLNYIKLIEVTTIHGPKYVMENLENLQITPEEIALFSFWPNVSSLIGIVFAFVLSISISRIKKWSVLNSFIVLILIYLLYRYNSLGWDYFRILAIGSFIDDYQLNFIVTGSFFLIVGLVIFFSKWTNRIIENRQVELKT</sequence>
<feature type="transmembrane region" description="Helical" evidence="1">
    <location>
        <begin position="110"/>
        <end position="131"/>
    </location>
</feature>
<keyword evidence="3" id="KW-1185">Reference proteome</keyword>
<dbReference type="Proteomes" id="UP001501333">
    <property type="component" value="Unassembled WGS sequence"/>
</dbReference>
<feature type="transmembrane region" description="Helical" evidence="1">
    <location>
        <begin position="41"/>
        <end position="62"/>
    </location>
</feature>
<name>A0ABP7XSQ0_9FLAO</name>
<protein>
    <recommendedName>
        <fullName evidence="4">Prolipoprotein diacylglyceryl transferase</fullName>
    </recommendedName>
</protein>
<comment type="caution">
    <text evidence="2">The sequence shown here is derived from an EMBL/GenBank/DDBJ whole genome shotgun (WGS) entry which is preliminary data.</text>
</comment>
<keyword evidence="1" id="KW-0812">Transmembrane</keyword>
<evidence type="ECO:0000313" key="3">
    <source>
        <dbReference type="Proteomes" id="UP001501333"/>
    </source>
</evidence>
<evidence type="ECO:0000313" key="2">
    <source>
        <dbReference type="EMBL" id="GAA4125173.1"/>
    </source>
</evidence>
<keyword evidence="1" id="KW-1133">Transmembrane helix</keyword>
<evidence type="ECO:0008006" key="4">
    <source>
        <dbReference type="Google" id="ProtNLM"/>
    </source>
</evidence>
<organism evidence="2 3">
    <name type="scientific">Flavobacterium chungbukense</name>
    <dbReference type="NCBI Taxonomy" id="877464"/>
    <lineage>
        <taxon>Bacteria</taxon>
        <taxon>Pseudomonadati</taxon>
        <taxon>Bacteroidota</taxon>
        <taxon>Flavobacteriia</taxon>
        <taxon>Flavobacteriales</taxon>
        <taxon>Flavobacteriaceae</taxon>
        <taxon>Flavobacterium</taxon>
    </lineage>
</organism>
<gene>
    <name evidence="2" type="ORF">GCM10022250_10720</name>
</gene>
<keyword evidence="1" id="KW-0472">Membrane</keyword>
<evidence type="ECO:0000256" key="1">
    <source>
        <dbReference type="SAM" id="Phobius"/>
    </source>
</evidence>
<proteinExistence type="predicted"/>
<accession>A0ABP7XSQ0</accession>
<dbReference type="EMBL" id="BAABAO010000003">
    <property type="protein sequence ID" value="GAA4125173.1"/>
    <property type="molecule type" value="Genomic_DNA"/>
</dbReference>
<feature type="transmembrane region" description="Helical" evidence="1">
    <location>
        <begin position="74"/>
        <end position="90"/>
    </location>
</feature>